<proteinExistence type="predicted"/>
<dbReference type="PANTHER" id="PTHR35333">
    <property type="entry name" value="BETA-LACTAMASE"/>
    <property type="match status" value="1"/>
</dbReference>
<name>A0A955L1U7_9BACT</name>
<evidence type="ECO:0000313" key="4">
    <source>
        <dbReference type="Proteomes" id="UP000775877"/>
    </source>
</evidence>
<reference evidence="3" key="1">
    <citation type="submission" date="2020-04" db="EMBL/GenBank/DDBJ databases">
        <authorList>
            <person name="Zhang T."/>
        </authorList>
    </citation>
    <scope>NUCLEOTIDE SEQUENCE</scope>
    <source>
        <strain evidence="3">HKST-UBA13</strain>
    </source>
</reference>
<sequence>MKLGKKLQDEVSDMKFYIYLFVALFLGIFTLFNAYIFWPRESNIPEYQIKTQEIPLVGDSVATSTKIEKTPYFIYKDMVKQIYKTDLVEVSNTQDKLVLNNTEYTINVIPDRYDSEILKQQIIDILGSDTENYGVYFYDLDRDIEIGINDDIIFPPMSISKLPIAVLMLREVDKGNFSLDTQSVFDWNSTADPTNVLKSNYVGTSFAIRDYLRFLIIDSDNASIRKLENLMGGYLVTNEKAVNELGVTHFFRDPHDVIAKDIGRVFKGIYDGTYLSKETNEYMLYLLQHTHAALQDGIPVGVPEPYKSTIAHKTGQGASNPGFIWEDAGIIYGKNSDYILVVVNDFIDIPTARYKIQQVSALIWNTTQEI</sequence>
<dbReference type="GO" id="GO:0046677">
    <property type="term" value="P:response to antibiotic"/>
    <property type="evidence" value="ECO:0007669"/>
    <property type="project" value="InterPro"/>
</dbReference>
<dbReference type="Proteomes" id="UP000775877">
    <property type="component" value="Unassembled WGS sequence"/>
</dbReference>
<keyword evidence="1" id="KW-1133">Transmembrane helix</keyword>
<feature type="transmembrane region" description="Helical" evidence="1">
    <location>
        <begin position="16"/>
        <end position="38"/>
    </location>
</feature>
<organism evidence="3 4">
    <name type="scientific">Candidatus Dojkabacteria bacterium</name>
    <dbReference type="NCBI Taxonomy" id="2099670"/>
    <lineage>
        <taxon>Bacteria</taxon>
        <taxon>Candidatus Dojkabacteria</taxon>
    </lineage>
</organism>
<dbReference type="PANTHER" id="PTHR35333:SF3">
    <property type="entry name" value="BETA-LACTAMASE-TYPE TRANSPEPTIDASE FOLD CONTAINING PROTEIN"/>
    <property type="match status" value="1"/>
</dbReference>
<accession>A0A955L1U7</accession>
<keyword evidence="1" id="KW-0472">Membrane</keyword>
<dbReference type="EMBL" id="JAGQLJ010000077">
    <property type="protein sequence ID" value="MCA9381323.1"/>
    <property type="molecule type" value="Genomic_DNA"/>
</dbReference>
<evidence type="ECO:0000313" key="3">
    <source>
        <dbReference type="EMBL" id="MCA9381323.1"/>
    </source>
</evidence>
<protein>
    <submittedName>
        <fullName evidence="3">Serine hydrolase</fullName>
    </submittedName>
</protein>
<dbReference type="InterPro" id="IPR012338">
    <property type="entry name" value="Beta-lactam/transpept-like"/>
</dbReference>
<dbReference type="GO" id="GO:0008800">
    <property type="term" value="F:beta-lactamase activity"/>
    <property type="evidence" value="ECO:0007669"/>
    <property type="project" value="InterPro"/>
</dbReference>
<evidence type="ECO:0000259" key="2">
    <source>
        <dbReference type="Pfam" id="PF13354"/>
    </source>
</evidence>
<evidence type="ECO:0000256" key="1">
    <source>
        <dbReference type="SAM" id="Phobius"/>
    </source>
</evidence>
<dbReference type="InterPro" id="IPR000871">
    <property type="entry name" value="Beta-lactam_class-A"/>
</dbReference>
<dbReference type="Pfam" id="PF13354">
    <property type="entry name" value="Beta-lactamase2"/>
    <property type="match status" value="1"/>
</dbReference>
<dbReference type="GO" id="GO:0030655">
    <property type="term" value="P:beta-lactam antibiotic catabolic process"/>
    <property type="evidence" value="ECO:0007669"/>
    <property type="project" value="InterPro"/>
</dbReference>
<dbReference type="AlphaFoldDB" id="A0A955L1U7"/>
<feature type="domain" description="Beta-lactamase class A catalytic" evidence="2">
    <location>
        <begin position="134"/>
        <end position="342"/>
    </location>
</feature>
<keyword evidence="1" id="KW-0812">Transmembrane</keyword>
<dbReference type="Gene3D" id="3.40.710.10">
    <property type="entry name" value="DD-peptidase/beta-lactamase superfamily"/>
    <property type="match status" value="1"/>
</dbReference>
<dbReference type="InterPro" id="IPR045155">
    <property type="entry name" value="Beta-lactam_cat"/>
</dbReference>
<reference evidence="3" key="2">
    <citation type="journal article" date="2021" name="Microbiome">
        <title>Successional dynamics and alternative stable states in a saline activated sludge microbial community over 9 years.</title>
        <authorList>
            <person name="Wang Y."/>
            <person name="Ye J."/>
            <person name="Ju F."/>
            <person name="Liu L."/>
            <person name="Boyd J.A."/>
            <person name="Deng Y."/>
            <person name="Parks D.H."/>
            <person name="Jiang X."/>
            <person name="Yin X."/>
            <person name="Woodcroft B.J."/>
            <person name="Tyson G.W."/>
            <person name="Hugenholtz P."/>
            <person name="Polz M.F."/>
            <person name="Zhang T."/>
        </authorList>
    </citation>
    <scope>NUCLEOTIDE SEQUENCE</scope>
    <source>
        <strain evidence="3">HKST-UBA13</strain>
    </source>
</reference>
<comment type="caution">
    <text evidence="3">The sequence shown here is derived from an EMBL/GenBank/DDBJ whole genome shotgun (WGS) entry which is preliminary data.</text>
</comment>
<gene>
    <name evidence="3" type="ORF">KC678_03590</name>
</gene>
<keyword evidence="3" id="KW-0378">Hydrolase</keyword>
<dbReference type="SUPFAM" id="SSF56601">
    <property type="entry name" value="beta-lactamase/transpeptidase-like"/>
    <property type="match status" value="1"/>
</dbReference>